<accession>A0A562T1L2</accession>
<keyword evidence="3" id="KW-1185">Reference proteome</keyword>
<dbReference type="EMBL" id="VLLF01000004">
    <property type="protein sequence ID" value="TWI87575.1"/>
    <property type="molecule type" value="Genomic_DNA"/>
</dbReference>
<organism evidence="2 3">
    <name type="scientific">Roseibium hamelinense</name>
    <dbReference type="NCBI Taxonomy" id="150831"/>
    <lineage>
        <taxon>Bacteria</taxon>
        <taxon>Pseudomonadati</taxon>
        <taxon>Pseudomonadota</taxon>
        <taxon>Alphaproteobacteria</taxon>
        <taxon>Hyphomicrobiales</taxon>
        <taxon>Stappiaceae</taxon>
        <taxon>Roseibium</taxon>
    </lineage>
</organism>
<protein>
    <recommendedName>
        <fullName evidence="4">Bacterial spore germination immunoglobulin-like domain-containing protein</fullName>
    </recommendedName>
</protein>
<evidence type="ECO:0000313" key="3">
    <source>
        <dbReference type="Proteomes" id="UP000320593"/>
    </source>
</evidence>
<feature type="signal peptide" evidence="1">
    <location>
        <begin position="1"/>
        <end position="37"/>
    </location>
</feature>
<proteinExistence type="predicted"/>
<dbReference type="AlphaFoldDB" id="A0A562T1L2"/>
<evidence type="ECO:0008006" key="4">
    <source>
        <dbReference type="Google" id="ProtNLM"/>
    </source>
</evidence>
<evidence type="ECO:0000256" key="1">
    <source>
        <dbReference type="SAM" id="SignalP"/>
    </source>
</evidence>
<keyword evidence="1" id="KW-0732">Signal</keyword>
<evidence type="ECO:0000313" key="2">
    <source>
        <dbReference type="EMBL" id="TWI87575.1"/>
    </source>
</evidence>
<gene>
    <name evidence="2" type="ORF">JM93_02142</name>
</gene>
<comment type="caution">
    <text evidence="2">The sequence shown here is derived from an EMBL/GenBank/DDBJ whole genome shotgun (WGS) entry which is preliminary data.</text>
</comment>
<name>A0A562T1L2_9HYPH</name>
<feature type="chain" id="PRO_5021904678" description="Bacterial spore germination immunoglobulin-like domain-containing protein" evidence="1">
    <location>
        <begin position="38"/>
        <end position="203"/>
    </location>
</feature>
<sequence>MVAIRKAIVCFVGVMMTARFKAASASVFFSLIFVATAHTSAAIAMDASVPEPGTDLQQAAQAYDLAWSKSGLVFTAATFISEPASGYGQFTPRRTTIFSPSETLLIYIEPVGYGFQKAGESKSYDLSVDFRLLNTTGQVLAKQDGFAQFSQTSRNEKRELSTSLTFEFDGLPDGSYTIETIYRDRVDGKSGTVSLPFTVQSAQ</sequence>
<dbReference type="Proteomes" id="UP000320593">
    <property type="component" value="Unassembled WGS sequence"/>
</dbReference>
<reference evidence="2 3" key="1">
    <citation type="submission" date="2019-07" db="EMBL/GenBank/DDBJ databases">
        <title>Genomic Encyclopedia of Archaeal and Bacterial Type Strains, Phase II (KMG-II): from individual species to whole genera.</title>
        <authorList>
            <person name="Goeker M."/>
        </authorList>
    </citation>
    <scope>NUCLEOTIDE SEQUENCE [LARGE SCALE GENOMIC DNA]</scope>
    <source>
        <strain evidence="2 3">ATCC BAA-252</strain>
    </source>
</reference>